<sequence>MRNAHVDDLVTGQGGELLSTGEVAHLLGTSRQHVVNLCDAGLLPYALVGRHRRIRRSDVELARSGSQRLSRDQRRSLWIGTAVAGKLVTDPARVLTQARKNLVQLRTQHRRGQAQRWLDDWEHLLSGPLEAVVEVLTAKTPYAREMRQNSPFANVLTQDERLRVINNFTHEVNATKVSRQGAQHWTQAEPSGAQALPMATPEDDAWMQ</sequence>
<dbReference type="InterPro" id="IPR010093">
    <property type="entry name" value="SinI_DNA-bd"/>
</dbReference>
<feature type="region of interest" description="Disordered" evidence="1">
    <location>
        <begin position="179"/>
        <end position="208"/>
    </location>
</feature>
<comment type="caution">
    <text evidence="3">The sequence shown here is derived from an EMBL/GenBank/DDBJ whole genome shotgun (WGS) entry which is preliminary data.</text>
</comment>
<feature type="domain" description="Helix-turn-helix" evidence="2">
    <location>
        <begin position="17"/>
        <end position="60"/>
    </location>
</feature>
<protein>
    <submittedName>
        <fullName evidence="3">Excisionase family DNA binding protein</fullName>
    </submittedName>
</protein>
<dbReference type="AlphaFoldDB" id="A0A543PMM1"/>
<dbReference type="Pfam" id="PF12728">
    <property type="entry name" value="HTH_17"/>
    <property type="match status" value="1"/>
</dbReference>
<proteinExistence type="predicted"/>
<evidence type="ECO:0000313" key="3">
    <source>
        <dbReference type="EMBL" id="TQN45331.1"/>
    </source>
</evidence>
<dbReference type="SUPFAM" id="SSF46955">
    <property type="entry name" value="Putative DNA-binding domain"/>
    <property type="match status" value="1"/>
</dbReference>
<evidence type="ECO:0000259" key="2">
    <source>
        <dbReference type="Pfam" id="PF12728"/>
    </source>
</evidence>
<gene>
    <name evidence="3" type="ORF">FHX52_4571</name>
</gene>
<dbReference type="InterPro" id="IPR009061">
    <property type="entry name" value="DNA-bd_dom_put_sf"/>
</dbReference>
<organism evidence="3 4">
    <name type="scientific">Humibacillus xanthopallidus</name>
    <dbReference type="NCBI Taxonomy" id="412689"/>
    <lineage>
        <taxon>Bacteria</taxon>
        <taxon>Bacillati</taxon>
        <taxon>Actinomycetota</taxon>
        <taxon>Actinomycetes</taxon>
        <taxon>Micrococcales</taxon>
        <taxon>Intrasporangiaceae</taxon>
        <taxon>Humibacillus</taxon>
    </lineage>
</organism>
<dbReference type="Proteomes" id="UP000320085">
    <property type="component" value="Unassembled WGS sequence"/>
</dbReference>
<dbReference type="InterPro" id="IPR041657">
    <property type="entry name" value="HTH_17"/>
</dbReference>
<feature type="compositionally biased region" description="Polar residues" evidence="1">
    <location>
        <begin position="179"/>
        <end position="189"/>
    </location>
</feature>
<evidence type="ECO:0000256" key="1">
    <source>
        <dbReference type="SAM" id="MobiDB-lite"/>
    </source>
</evidence>
<dbReference type="NCBIfam" id="TIGR01764">
    <property type="entry name" value="excise"/>
    <property type="match status" value="1"/>
</dbReference>
<dbReference type="EMBL" id="VFQF01000003">
    <property type="protein sequence ID" value="TQN45331.1"/>
    <property type="molecule type" value="Genomic_DNA"/>
</dbReference>
<name>A0A543PMM1_9MICO</name>
<accession>A0A543PMM1</accession>
<dbReference type="RefSeq" id="WP_221630688.1">
    <property type="nucleotide sequence ID" value="NZ_BAAAQC010000013.1"/>
</dbReference>
<evidence type="ECO:0000313" key="4">
    <source>
        <dbReference type="Proteomes" id="UP000320085"/>
    </source>
</evidence>
<reference evidence="3 4" key="1">
    <citation type="submission" date="2019-06" db="EMBL/GenBank/DDBJ databases">
        <title>Sequencing the genomes of 1000 actinobacteria strains.</title>
        <authorList>
            <person name="Klenk H.-P."/>
        </authorList>
    </citation>
    <scope>NUCLEOTIDE SEQUENCE [LARGE SCALE GENOMIC DNA]</scope>
    <source>
        <strain evidence="3 4">DSM 21776</strain>
    </source>
</reference>
<dbReference type="GO" id="GO:0003677">
    <property type="term" value="F:DNA binding"/>
    <property type="evidence" value="ECO:0007669"/>
    <property type="project" value="InterPro"/>
</dbReference>